<accession>A0A6B8VJM1</accession>
<keyword evidence="3" id="KW-1185">Reference proteome</keyword>
<evidence type="ECO:0000256" key="1">
    <source>
        <dbReference type="SAM" id="SignalP"/>
    </source>
</evidence>
<protein>
    <recommendedName>
        <fullName evidence="4">Secreted protein</fullName>
    </recommendedName>
</protein>
<proteinExistence type="predicted"/>
<evidence type="ECO:0000313" key="2">
    <source>
        <dbReference type="EMBL" id="QGU01664.1"/>
    </source>
</evidence>
<gene>
    <name evidence="2" type="ORF">CKALI_03925</name>
</gene>
<reference evidence="3" key="1">
    <citation type="submission" date="2019-11" db="EMBL/GenBank/DDBJ databases">
        <title>Complete genome sequence of Corynebacterium kalinowskii 1959, a novel Corynebacterium species isolated from soil of a small paddock in Vilsendorf, Germany.</title>
        <authorList>
            <person name="Schaffert L."/>
            <person name="Ruwe M."/>
            <person name="Milse J."/>
            <person name="Hanuschka K."/>
            <person name="Ortseifen V."/>
            <person name="Droste J."/>
            <person name="Brandt D."/>
            <person name="Schlueter L."/>
            <person name="Kutter Y."/>
            <person name="Vinke S."/>
            <person name="Viehoefer P."/>
            <person name="Jacob L."/>
            <person name="Luebke N.-C."/>
            <person name="Schulte-Berndt E."/>
            <person name="Hain C."/>
            <person name="Linder M."/>
            <person name="Schmidt P."/>
            <person name="Wollenschlaeger L."/>
            <person name="Luttermann T."/>
            <person name="Thieme E."/>
            <person name="Hassa J."/>
            <person name="Haak M."/>
            <person name="Wittchen M."/>
            <person name="Mentz A."/>
            <person name="Persicke M."/>
            <person name="Busche T."/>
            <person name="Ruckert C."/>
        </authorList>
    </citation>
    <scope>NUCLEOTIDE SEQUENCE [LARGE SCALE GENOMIC DNA]</scope>
    <source>
        <strain evidence="3">1959</strain>
    </source>
</reference>
<feature type="chain" id="PRO_5025473974" description="Secreted protein" evidence="1">
    <location>
        <begin position="22"/>
        <end position="229"/>
    </location>
</feature>
<keyword evidence="1" id="KW-0732">Signal</keyword>
<dbReference type="Proteomes" id="UP000427071">
    <property type="component" value="Chromosome"/>
</dbReference>
<organism evidence="2 3">
    <name type="scientific">Corynebacterium kalinowskii</name>
    <dbReference type="NCBI Taxonomy" id="2675216"/>
    <lineage>
        <taxon>Bacteria</taxon>
        <taxon>Bacillati</taxon>
        <taxon>Actinomycetota</taxon>
        <taxon>Actinomycetes</taxon>
        <taxon>Mycobacteriales</taxon>
        <taxon>Corynebacteriaceae</taxon>
        <taxon>Corynebacterium</taxon>
    </lineage>
</organism>
<evidence type="ECO:0008006" key="4">
    <source>
        <dbReference type="Google" id="ProtNLM"/>
    </source>
</evidence>
<feature type="signal peptide" evidence="1">
    <location>
        <begin position="1"/>
        <end position="21"/>
    </location>
</feature>
<dbReference type="AlphaFoldDB" id="A0A6B8VJM1"/>
<dbReference type="RefSeq" id="WP_156192044.1">
    <property type="nucleotide sequence ID" value="NZ_CP046452.1"/>
</dbReference>
<dbReference type="PROSITE" id="PS51257">
    <property type="entry name" value="PROKAR_LIPOPROTEIN"/>
    <property type="match status" value="1"/>
</dbReference>
<dbReference type="KEGG" id="ckw:CKALI_03925"/>
<sequence>MNRKLSAVVLVPLLLVACSKAEEQPPVVTIYETETIMQPAPADTSRAPSPSTAATSAVAAAPKNKIIPVEALETLWVPSLCGNQAANLVNGELPASARTVSNYAQLARDESGAPKGAYTDINGDGRDEAVIVYNCDGGGAAGWPDNLLIYDNDLNYLTDFTGWKDVSGYSPARHHIQAFQWDEDSIRVQWLGYAEKDAACCASRKLLGELTMPGGVPTMTLITDVPVTR</sequence>
<name>A0A6B8VJM1_9CORY</name>
<evidence type="ECO:0000313" key="3">
    <source>
        <dbReference type="Proteomes" id="UP000427071"/>
    </source>
</evidence>
<dbReference type="EMBL" id="CP046452">
    <property type="protein sequence ID" value="QGU01664.1"/>
    <property type="molecule type" value="Genomic_DNA"/>
</dbReference>